<dbReference type="GO" id="GO:0005829">
    <property type="term" value="C:cytosol"/>
    <property type="evidence" value="ECO:0007669"/>
    <property type="project" value="TreeGrafter"/>
</dbReference>
<dbReference type="RefSeq" id="WP_285974093.1">
    <property type="nucleotide sequence ID" value="NZ_CP127294.1"/>
</dbReference>
<dbReference type="Proteomes" id="UP001236014">
    <property type="component" value="Chromosome"/>
</dbReference>
<evidence type="ECO:0000256" key="3">
    <source>
        <dbReference type="ARBA" id="ARBA00012153"/>
    </source>
</evidence>
<keyword evidence="5" id="KW-0479">Metal-binding</keyword>
<dbReference type="GO" id="GO:0009231">
    <property type="term" value="P:riboflavin biosynthetic process"/>
    <property type="evidence" value="ECO:0007669"/>
    <property type="project" value="UniProtKB-KW"/>
</dbReference>
<dbReference type="EC" id="4.1.99.12" evidence="3"/>
<dbReference type="Gene3D" id="3.90.870.10">
    <property type="entry name" value="DHBP synthase"/>
    <property type="match status" value="1"/>
</dbReference>
<dbReference type="GO" id="GO:0003935">
    <property type="term" value="F:GTP cyclohydrolase II activity"/>
    <property type="evidence" value="ECO:0007669"/>
    <property type="project" value="TreeGrafter"/>
</dbReference>
<dbReference type="KEGG" id="acab:QRX50_23710"/>
<comment type="pathway">
    <text evidence="2">Cofactor biosynthesis; riboflavin biosynthesis; 2-hydroxy-3-oxobutyl phosphate from D-ribulose 5-phosphate: step 1/1.</text>
</comment>
<evidence type="ECO:0000313" key="7">
    <source>
        <dbReference type="Proteomes" id="UP001236014"/>
    </source>
</evidence>
<evidence type="ECO:0000313" key="6">
    <source>
        <dbReference type="EMBL" id="WIX83544.1"/>
    </source>
</evidence>
<comment type="function">
    <text evidence="1">Catalyzes the conversion of D-ribulose 5-phosphate to formate and 3,4-dihydroxy-2-butanone 4-phosphate.</text>
</comment>
<dbReference type="GO" id="GO:0046872">
    <property type="term" value="F:metal ion binding"/>
    <property type="evidence" value="ECO:0007669"/>
    <property type="project" value="UniProtKB-KW"/>
</dbReference>
<dbReference type="EMBL" id="CP127294">
    <property type="protein sequence ID" value="WIX83544.1"/>
    <property type="molecule type" value="Genomic_DNA"/>
</dbReference>
<proteinExistence type="predicted"/>
<dbReference type="AlphaFoldDB" id="A0A9Y2N204"/>
<evidence type="ECO:0000256" key="1">
    <source>
        <dbReference type="ARBA" id="ARBA00002284"/>
    </source>
</evidence>
<dbReference type="GO" id="GO:0008686">
    <property type="term" value="F:3,4-dihydroxy-2-butanone-4-phosphate synthase activity"/>
    <property type="evidence" value="ECO:0007669"/>
    <property type="project" value="UniProtKB-EC"/>
</dbReference>
<name>A0A9Y2N204_9PSEU</name>
<organism evidence="6 7">
    <name type="scientific">Amycolatopsis carbonis</name>
    <dbReference type="NCBI Taxonomy" id="715471"/>
    <lineage>
        <taxon>Bacteria</taxon>
        <taxon>Bacillati</taxon>
        <taxon>Actinomycetota</taxon>
        <taxon>Actinomycetes</taxon>
        <taxon>Pseudonocardiales</taxon>
        <taxon>Pseudonocardiaceae</taxon>
        <taxon>Amycolatopsis</taxon>
    </lineage>
</organism>
<dbReference type="InterPro" id="IPR000422">
    <property type="entry name" value="DHBP_synthase_RibB"/>
</dbReference>
<evidence type="ECO:0000256" key="5">
    <source>
        <dbReference type="ARBA" id="ARBA00022723"/>
    </source>
</evidence>
<dbReference type="PANTHER" id="PTHR21327:SF18">
    <property type="entry name" value="3,4-DIHYDROXY-2-BUTANONE 4-PHOSPHATE SYNTHASE"/>
    <property type="match status" value="1"/>
</dbReference>
<evidence type="ECO:0000256" key="2">
    <source>
        <dbReference type="ARBA" id="ARBA00004904"/>
    </source>
</evidence>
<gene>
    <name evidence="6" type="ORF">QRX50_23710</name>
</gene>
<dbReference type="PANTHER" id="PTHR21327">
    <property type="entry name" value="GTP CYCLOHYDROLASE II-RELATED"/>
    <property type="match status" value="1"/>
</dbReference>
<keyword evidence="4" id="KW-0686">Riboflavin biosynthesis</keyword>
<protein>
    <recommendedName>
        <fullName evidence="3">3,4-dihydroxy-2-butanone-4-phosphate synthase</fullName>
        <ecNumber evidence="3">4.1.99.12</ecNumber>
    </recommendedName>
</protein>
<dbReference type="Pfam" id="PF00926">
    <property type="entry name" value="DHBP_synthase"/>
    <property type="match status" value="1"/>
</dbReference>
<reference evidence="6 7" key="1">
    <citation type="submission" date="2023-06" db="EMBL/GenBank/DDBJ databases">
        <authorList>
            <person name="Oyuntsetseg B."/>
            <person name="Kim S.B."/>
        </authorList>
    </citation>
    <scope>NUCLEOTIDE SEQUENCE [LARGE SCALE GENOMIC DNA]</scope>
    <source>
        <strain evidence="6 7">2-15</strain>
    </source>
</reference>
<evidence type="ECO:0000256" key="4">
    <source>
        <dbReference type="ARBA" id="ARBA00022619"/>
    </source>
</evidence>
<keyword evidence="7" id="KW-1185">Reference proteome</keyword>
<dbReference type="InterPro" id="IPR017945">
    <property type="entry name" value="DHBP_synth_RibB-like_a/b_dom"/>
</dbReference>
<keyword evidence="6" id="KW-0456">Lyase</keyword>
<sequence length="220" mass="22292">MTQQLSPDHQFDTVSVARAAAAIAHGRPVVVAGTHGDLVFAAQDATPHLVSEAVRYTDGFVCVALPDEDCDRLGLPLMYPGAPACGGEAFAVTVDALAGGTTGISATDRARTIRLLASPAATPADFTRPGHVVPIRTARASTPHRAGRGEAALDLVRLAGKGEAAVLSGIVSQREAGDLAGPEELGSFAAEHGLLVVSAADVLAPRSAAQPACPRCGHPG</sequence>
<accession>A0A9Y2N204</accession>
<dbReference type="SUPFAM" id="SSF55821">
    <property type="entry name" value="YrdC/RibB"/>
    <property type="match status" value="1"/>
</dbReference>